<keyword evidence="3" id="KW-1185">Reference proteome</keyword>
<proteinExistence type="predicted"/>
<sequence length="73" mass="7819">MPWSMPVCLAFLPSAPPPCVAKSQPTGPGIWCPIALPYCFRWGHDGWLAPVCKDRDAGKRGIHTGDRTSGKAG</sequence>
<gene>
    <name evidence="2" type="ORF">IWX90DRAFT_441262</name>
</gene>
<name>A0ABR1XLT5_9PEZI</name>
<dbReference type="Proteomes" id="UP001456524">
    <property type="component" value="Unassembled WGS sequence"/>
</dbReference>
<feature type="signal peptide" evidence="1">
    <location>
        <begin position="1"/>
        <end position="21"/>
    </location>
</feature>
<evidence type="ECO:0000313" key="2">
    <source>
        <dbReference type="EMBL" id="KAK8159753.1"/>
    </source>
</evidence>
<evidence type="ECO:0000313" key="3">
    <source>
        <dbReference type="Proteomes" id="UP001456524"/>
    </source>
</evidence>
<protein>
    <recommendedName>
        <fullName evidence="4">Secreted protein</fullName>
    </recommendedName>
</protein>
<keyword evidence="1" id="KW-0732">Signal</keyword>
<feature type="chain" id="PRO_5045515794" description="Secreted protein" evidence="1">
    <location>
        <begin position="22"/>
        <end position="73"/>
    </location>
</feature>
<evidence type="ECO:0000256" key="1">
    <source>
        <dbReference type="SAM" id="SignalP"/>
    </source>
</evidence>
<reference evidence="2 3" key="1">
    <citation type="journal article" date="2022" name="G3 (Bethesda)">
        <title>Enemy or ally: a genomic approach to elucidate the lifestyle of Phyllosticta citrichinaensis.</title>
        <authorList>
            <person name="Buijs V.A."/>
            <person name="Groenewald J.Z."/>
            <person name="Haridas S."/>
            <person name="LaButti K.M."/>
            <person name="Lipzen A."/>
            <person name="Martin F.M."/>
            <person name="Barry K."/>
            <person name="Grigoriev I.V."/>
            <person name="Crous P.W."/>
            <person name="Seidl M.F."/>
        </authorList>
    </citation>
    <scope>NUCLEOTIDE SEQUENCE [LARGE SCALE GENOMIC DNA]</scope>
    <source>
        <strain evidence="2 3">CBS 129764</strain>
    </source>
</reference>
<organism evidence="2 3">
    <name type="scientific">Phyllosticta citrichinensis</name>
    <dbReference type="NCBI Taxonomy" id="1130410"/>
    <lineage>
        <taxon>Eukaryota</taxon>
        <taxon>Fungi</taxon>
        <taxon>Dikarya</taxon>
        <taxon>Ascomycota</taxon>
        <taxon>Pezizomycotina</taxon>
        <taxon>Dothideomycetes</taxon>
        <taxon>Dothideomycetes incertae sedis</taxon>
        <taxon>Botryosphaeriales</taxon>
        <taxon>Phyllostictaceae</taxon>
        <taxon>Phyllosticta</taxon>
    </lineage>
</organism>
<comment type="caution">
    <text evidence="2">The sequence shown here is derived from an EMBL/GenBank/DDBJ whole genome shotgun (WGS) entry which is preliminary data.</text>
</comment>
<accession>A0ABR1XLT5</accession>
<dbReference type="EMBL" id="JBBWUH010000008">
    <property type="protein sequence ID" value="KAK8159753.1"/>
    <property type="molecule type" value="Genomic_DNA"/>
</dbReference>
<evidence type="ECO:0008006" key="4">
    <source>
        <dbReference type="Google" id="ProtNLM"/>
    </source>
</evidence>